<keyword evidence="18" id="KW-1185">Reference proteome</keyword>
<evidence type="ECO:0000256" key="4">
    <source>
        <dbReference type="ARBA" id="ARBA00013174"/>
    </source>
</evidence>
<comment type="subcellular location">
    <subcellularLocation>
        <location evidence="2">Endomembrane system</location>
        <topology evidence="2">Multi-pass membrane protein</topology>
    </subcellularLocation>
</comment>
<evidence type="ECO:0000256" key="1">
    <source>
        <dbReference type="ARBA" id="ARBA00000287"/>
    </source>
</evidence>
<evidence type="ECO:0000256" key="5">
    <source>
        <dbReference type="ARBA" id="ARBA00017171"/>
    </source>
</evidence>
<dbReference type="PANTHER" id="PTHR14269">
    <property type="entry name" value="CDP-DIACYLGLYCEROL--GLYCEROL-3-PHOSPHATE 3-PHOSPHATIDYLTRANSFERASE-RELATED"/>
    <property type="match status" value="1"/>
</dbReference>
<keyword evidence="8 16" id="KW-0812">Transmembrane</keyword>
<evidence type="ECO:0000256" key="14">
    <source>
        <dbReference type="ARBA" id="ARBA00032361"/>
    </source>
</evidence>
<feature type="transmembrane region" description="Helical" evidence="16">
    <location>
        <begin position="149"/>
        <end position="169"/>
    </location>
</feature>
<keyword evidence="10" id="KW-0443">Lipid metabolism</keyword>
<accession>A0A521AGI1</accession>
<dbReference type="OrthoDB" id="9777147at2"/>
<evidence type="ECO:0000256" key="7">
    <source>
        <dbReference type="ARBA" id="ARBA00022679"/>
    </source>
</evidence>
<dbReference type="InterPro" id="IPR000462">
    <property type="entry name" value="CDP-OH_P_trans"/>
</dbReference>
<dbReference type="Proteomes" id="UP000317557">
    <property type="component" value="Unassembled WGS sequence"/>
</dbReference>
<feature type="transmembrane region" description="Helical" evidence="16">
    <location>
        <begin position="220"/>
        <end position="235"/>
    </location>
</feature>
<dbReference type="GO" id="GO:0003882">
    <property type="term" value="F:CDP-diacylglycerol-serine O-phosphatidyltransferase activity"/>
    <property type="evidence" value="ECO:0007669"/>
    <property type="project" value="UniProtKB-EC"/>
</dbReference>
<dbReference type="PROSITE" id="PS00379">
    <property type="entry name" value="CDP_ALCOHOL_P_TRANSF"/>
    <property type="match status" value="1"/>
</dbReference>
<dbReference type="NCBIfam" id="TIGR00473">
    <property type="entry name" value="pssA"/>
    <property type="match status" value="1"/>
</dbReference>
<evidence type="ECO:0000256" key="16">
    <source>
        <dbReference type="SAM" id="Phobius"/>
    </source>
</evidence>
<dbReference type="PANTHER" id="PTHR14269:SF61">
    <property type="entry name" value="CDP-DIACYLGLYCEROL--SERINE O-PHOSPHATIDYLTRANSFERASE"/>
    <property type="match status" value="1"/>
</dbReference>
<evidence type="ECO:0000256" key="10">
    <source>
        <dbReference type="ARBA" id="ARBA00023098"/>
    </source>
</evidence>
<evidence type="ECO:0000256" key="15">
    <source>
        <dbReference type="RuleBase" id="RU003750"/>
    </source>
</evidence>
<feature type="transmembrane region" description="Helical" evidence="16">
    <location>
        <begin position="181"/>
        <end position="199"/>
    </location>
</feature>
<organism evidence="17 18">
    <name type="scientific">Gracilimonas mengyeensis</name>
    <dbReference type="NCBI Taxonomy" id="1302730"/>
    <lineage>
        <taxon>Bacteria</taxon>
        <taxon>Pseudomonadati</taxon>
        <taxon>Balneolota</taxon>
        <taxon>Balneolia</taxon>
        <taxon>Balneolales</taxon>
        <taxon>Balneolaceae</taxon>
        <taxon>Gracilimonas</taxon>
    </lineage>
</organism>
<proteinExistence type="inferred from homology"/>
<feature type="transmembrane region" description="Helical" evidence="16">
    <location>
        <begin position="30"/>
        <end position="49"/>
    </location>
</feature>
<dbReference type="EMBL" id="FXTP01000001">
    <property type="protein sequence ID" value="SMO33889.1"/>
    <property type="molecule type" value="Genomic_DNA"/>
</dbReference>
<comment type="catalytic activity">
    <reaction evidence="1">
        <text>a CDP-1,2-diacyl-sn-glycerol + L-serine = a 1,2-diacyl-sn-glycero-3-phospho-L-serine + CMP + H(+)</text>
        <dbReference type="Rhea" id="RHEA:16913"/>
        <dbReference type="ChEBI" id="CHEBI:15378"/>
        <dbReference type="ChEBI" id="CHEBI:33384"/>
        <dbReference type="ChEBI" id="CHEBI:57262"/>
        <dbReference type="ChEBI" id="CHEBI:58332"/>
        <dbReference type="ChEBI" id="CHEBI:60377"/>
        <dbReference type="EC" id="2.7.8.8"/>
    </reaction>
</comment>
<evidence type="ECO:0000256" key="6">
    <source>
        <dbReference type="ARBA" id="ARBA00022516"/>
    </source>
</evidence>
<evidence type="ECO:0000256" key="3">
    <source>
        <dbReference type="ARBA" id="ARBA00010441"/>
    </source>
</evidence>
<evidence type="ECO:0000256" key="12">
    <source>
        <dbReference type="ARBA" id="ARBA00023209"/>
    </source>
</evidence>
<dbReference type="RefSeq" id="WP_142452644.1">
    <property type="nucleotide sequence ID" value="NZ_FXTP01000001.1"/>
</dbReference>
<keyword evidence="6" id="KW-0444">Lipid biosynthesis</keyword>
<dbReference type="GO" id="GO:0012505">
    <property type="term" value="C:endomembrane system"/>
    <property type="evidence" value="ECO:0007669"/>
    <property type="project" value="UniProtKB-SubCell"/>
</dbReference>
<keyword evidence="13" id="KW-1208">Phospholipid metabolism</keyword>
<dbReference type="Pfam" id="PF01066">
    <property type="entry name" value="CDP-OH_P_transf"/>
    <property type="match status" value="1"/>
</dbReference>
<keyword evidence="11 16" id="KW-0472">Membrane</keyword>
<keyword evidence="7 15" id="KW-0808">Transferase</keyword>
<dbReference type="InterPro" id="IPR050324">
    <property type="entry name" value="CDP-alcohol_PTase-I"/>
</dbReference>
<evidence type="ECO:0000313" key="18">
    <source>
        <dbReference type="Proteomes" id="UP000317557"/>
    </source>
</evidence>
<evidence type="ECO:0000313" key="17">
    <source>
        <dbReference type="EMBL" id="SMO33889.1"/>
    </source>
</evidence>
<dbReference type="AlphaFoldDB" id="A0A521AGI1"/>
<evidence type="ECO:0000256" key="9">
    <source>
        <dbReference type="ARBA" id="ARBA00022989"/>
    </source>
</evidence>
<dbReference type="InterPro" id="IPR004533">
    <property type="entry name" value="CDP-diaglyc--ser_O-PTrfase"/>
</dbReference>
<dbReference type="InterPro" id="IPR048254">
    <property type="entry name" value="CDP_ALCOHOL_P_TRANSF_CS"/>
</dbReference>
<dbReference type="Gene3D" id="1.20.120.1760">
    <property type="match status" value="1"/>
</dbReference>
<evidence type="ECO:0000256" key="13">
    <source>
        <dbReference type="ARBA" id="ARBA00023264"/>
    </source>
</evidence>
<comment type="similarity">
    <text evidence="3 15">Belongs to the CDP-alcohol phosphatidyltransferase class-I family.</text>
</comment>
<feature type="transmembrane region" description="Helical" evidence="16">
    <location>
        <begin position="117"/>
        <end position="137"/>
    </location>
</feature>
<dbReference type="GO" id="GO:0016020">
    <property type="term" value="C:membrane"/>
    <property type="evidence" value="ECO:0007669"/>
    <property type="project" value="InterPro"/>
</dbReference>
<gene>
    <name evidence="17" type="ORF">SAMN06265219_101113</name>
</gene>
<keyword evidence="9 16" id="KW-1133">Transmembrane helix</keyword>
<dbReference type="EC" id="2.7.8.8" evidence="4"/>
<reference evidence="17 18" key="1">
    <citation type="submission" date="2017-05" db="EMBL/GenBank/DDBJ databases">
        <authorList>
            <person name="Varghese N."/>
            <person name="Submissions S."/>
        </authorList>
    </citation>
    <scope>NUCLEOTIDE SEQUENCE [LARGE SCALE GENOMIC DNA]</scope>
    <source>
        <strain evidence="17 18">DSM 21985</strain>
    </source>
</reference>
<dbReference type="InterPro" id="IPR043130">
    <property type="entry name" value="CDP-OH_PTrfase_TM_dom"/>
</dbReference>
<sequence>MKYPIQKKYHSFKERRKRRKKNLPPVNKKIAVPSFFTLMNLFSGFLAIISVSDGDFIRGAWLIALAGLFDVFDGLMARLADATSDFGIELDSICDMVSFGVAPGFLIYTWTLHELGLVGIIVSALPPLCGAVRLARFNVNARLQPSQDHFIGLPIPAQAIILGAFFLTFRNSSELFSFFENGVNSVLIPIVVVISFLMVSTIPFDKIPRFDRNTLRNKKGNIVLFVFYLLLIVLFKEYGLMAVFSIFILKGIVVGTIRFFRDDFQQEMEEEFQDYS</sequence>
<evidence type="ECO:0000256" key="8">
    <source>
        <dbReference type="ARBA" id="ARBA00022692"/>
    </source>
</evidence>
<name>A0A521AGI1_9BACT</name>
<evidence type="ECO:0000256" key="2">
    <source>
        <dbReference type="ARBA" id="ARBA00004127"/>
    </source>
</evidence>
<protein>
    <recommendedName>
        <fullName evidence="5">CDP-diacylglycerol--serine O-phosphatidyltransferase</fullName>
        <ecNumber evidence="4">2.7.8.8</ecNumber>
    </recommendedName>
    <alternativeName>
        <fullName evidence="14">Phosphatidylserine synthase</fullName>
    </alternativeName>
</protein>
<dbReference type="GO" id="GO:0008654">
    <property type="term" value="P:phospholipid biosynthetic process"/>
    <property type="evidence" value="ECO:0007669"/>
    <property type="project" value="UniProtKB-KW"/>
</dbReference>
<keyword evidence="12" id="KW-0594">Phospholipid biosynthesis</keyword>
<evidence type="ECO:0000256" key="11">
    <source>
        <dbReference type="ARBA" id="ARBA00023136"/>
    </source>
</evidence>